<evidence type="ECO:0000313" key="3">
    <source>
        <dbReference type="Proteomes" id="UP000033140"/>
    </source>
</evidence>
<dbReference type="GO" id="GO:0003676">
    <property type="term" value="F:nucleic acid binding"/>
    <property type="evidence" value="ECO:0007669"/>
    <property type="project" value="InterPro"/>
</dbReference>
<dbReference type="EMBL" id="BACD03000019">
    <property type="protein sequence ID" value="GAO49025.1"/>
    <property type="molecule type" value="Genomic_DNA"/>
</dbReference>
<dbReference type="STRING" id="698492.A0A0E9NHZ1"/>
<protein>
    <recommendedName>
        <fullName evidence="1">Tc1-like transposase DDE domain-containing protein</fullName>
    </recommendedName>
</protein>
<dbReference type="Proteomes" id="UP000033140">
    <property type="component" value="Unassembled WGS sequence"/>
</dbReference>
<accession>A0A0E9NHZ1</accession>
<keyword evidence="3" id="KW-1185">Reference proteome</keyword>
<feature type="domain" description="Tc1-like transposase DDE" evidence="1">
    <location>
        <begin position="137"/>
        <end position="277"/>
    </location>
</feature>
<organism evidence="2 3">
    <name type="scientific">Saitoella complicata (strain BCRC 22490 / CBS 7301 / JCM 7358 / NBRC 10748 / NRRL Y-17804)</name>
    <dbReference type="NCBI Taxonomy" id="698492"/>
    <lineage>
        <taxon>Eukaryota</taxon>
        <taxon>Fungi</taxon>
        <taxon>Dikarya</taxon>
        <taxon>Ascomycota</taxon>
        <taxon>Taphrinomycotina</taxon>
        <taxon>Taphrinomycotina incertae sedis</taxon>
        <taxon>Saitoella</taxon>
    </lineage>
</organism>
<proteinExistence type="predicted"/>
<dbReference type="Gene3D" id="3.30.420.10">
    <property type="entry name" value="Ribonuclease H-like superfamily/Ribonuclease H"/>
    <property type="match status" value="1"/>
</dbReference>
<evidence type="ECO:0000259" key="1">
    <source>
        <dbReference type="Pfam" id="PF13358"/>
    </source>
</evidence>
<evidence type="ECO:0000313" key="2">
    <source>
        <dbReference type="EMBL" id="GAO49025.1"/>
    </source>
</evidence>
<reference evidence="2 3" key="3">
    <citation type="journal article" date="2015" name="Genome Announc.">
        <title>Draft Genome Sequence of the Archiascomycetous Yeast Saitoella complicata.</title>
        <authorList>
            <person name="Yamauchi K."/>
            <person name="Kondo S."/>
            <person name="Hamamoto M."/>
            <person name="Takahashi Y."/>
            <person name="Ogura Y."/>
            <person name="Hayashi T."/>
            <person name="Nishida H."/>
        </authorList>
    </citation>
    <scope>NUCLEOTIDE SEQUENCE [LARGE SCALE GENOMIC DNA]</scope>
    <source>
        <strain evidence="2 3">NRRL Y-17804</strain>
    </source>
</reference>
<reference evidence="2 3" key="2">
    <citation type="journal article" date="2014" name="J. Gen. Appl. Microbiol.">
        <title>The early diverging ascomycetous budding yeast Saitoella complicata has three histone deacetylases belonging to the Clr6, Hos2, and Rpd3 lineages.</title>
        <authorList>
            <person name="Nishida H."/>
            <person name="Matsumoto T."/>
            <person name="Kondo S."/>
            <person name="Hamamoto M."/>
            <person name="Yoshikawa H."/>
        </authorList>
    </citation>
    <scope>NUCLEOTIDE SEQUENCE [LARGE SCALE GENOMIC DNA]</scope>
    <source>
        <strain evidence="2 3">NRRL Y-17804</strain>
    </source>
</reference>
<dbReference type="PANTHER" id="PTHR46564">
    <property type="entry name" value="TRANSPOSASE"/>
    <property type="match status" value="1"/>
</dbReference>
<reference evidence="2 3" key="1">
    <citation type="journal article" date="2011" name="J. Gen. Appl. Microbiol.">
        <title>Draft genome sequencing of the enigmatic yeast Saitoella complicata.</title>
        <authorList>
            <person name="Nishida H."/>
            <person name="Hamamoto M."/>
            <person name="Sugiyama J."/>
        </authorList>
    </citation>
    <scope>NUCLEOTIDE SEQUENCE [LARGE SCALE GENOMIC DNA]</scope>
    <source>
        <strain evidence="2 3">NRRL Y-17804</strain>
    </source>
</reference>
<dbReference type="InterPro" id="IPR038717">
    <property type="entry name" value="Tc1-like_DDE_dom"/>
</dbReference>
<dbReference type="Pfam" id="PF13358">
    <property type="entry name" value="DDE_3"/>
    <property type="match status" value="1"/>
</dbReference>
<sequence>MLLGRTSVDIAANIERSPRTVYRIVKRFEDTGLTEREGNSTCGHKPAIDEFLGSVSRLLLLTGTTKGITRRPQQIKYLYDTNLPSIKTAVLSFSTINSLHLYRATMSPAACKFRVWVCNQILRANHAIEIAAYTQEQLVFLDESAVDERRFTKICEPLTGTRAVQEKVFGRLTRWSVLLALTTEGLEALRIVQGSFNDDQFAKFINEELLPIVGPFPGRNSVIVLDNCRLHHEPRVAELLVNQHGYHIVFSPPYPPDLNPVELHFSMMKAWMKSRNSDPDARLAPPSFICKAIDYINTDVKKIRSLCTRAVVMRYAAWICANMLITTVKWPLEQLSGCSYHSLVSLSNFMNQRNISFIIHILAVLMGHFPGLDHSTPQRRQKTRDISPTANRISERREYID</sequence>
<comment type="caution">
    <text evidence="2">The sequence shown here is derived from an EMBL/GenBank/DDBJ whole genome shotgun (WGS) entry which is preliminary data.</text>
</comment>
<gene>
    <name evidence="2" type="ORF">G7K_3186-t1</name>
</gene>
<dbReference type="AlphaFoldDB" id="A0A0E9NHZ1"/>
<dbReference type="InterPro" id="IPR036397">
    <property type="entry name" value="RNaseH_sf"/>
</dbReference>
<name>A0A0E9NHZ1_SAICN</name>
<dbReference type="PANTHER" id="PTHR46564:SF1">
    <property type="entry name" value="TRANSPOSASE"/>
    <property type="match status" value="1"/>
</dbReference>